<evidence type="ECO:0000313" key="9">
    <source>
        <dbReference type="WBParaSite" id="NBR_0000710801-mRNA-1"/>
    </source>
</evidence>
<dbReference type="SUPFAM" id="SSF53474">
    <property type="entry name" value="alpha/beta-Hydrolases"/>
    <property type="match status" value="1"/>
</dbReference>
<dbReference type="EMBL" id="UYSL01019860">
    <property type="protein sequence ID" value="VDL70698.1"/>
    <property type="molecule type" value="Genomic_DNA"/>
</dbReference>
<proteinExistence type="inferred from homology"/>
<keyword evidence="5" id="KW-0539">Nucleus</keyword>
<dbReference type="Proteomes" id="UP000271162">
    <property type="component" value="Unassembled WGS sequence"/>
</dbReference>
<comment type="subcellular location">
    <subcellularLocation>
        <location evidence="6">Nucleus outer membrane</location>
        <topology evidence="6">Single-pass membrane protein</topology>
    </subcellularLocation>
</comment>
<sequence length="178" mass="20386">MNGVYTLCSIILQHPELDIVGRTDGIVFDSCPVLFDATSVVNFVNLANTLAAGAMKNAGFLDKIKFLLWKIYFVIGVQFYVIEQFIRSKLRLSLANFTPYHFLKSLPLPAHLSFVYSDSDSICPPRTINDFHNFMKRKGHNVEVLHLADSTHVEHYKKYPAEYLLVVRRFLSSLEQRS</sequence>
<dbReference type="GO" id="GO:0005640">
    <property type="term" value="C:nuclear outer membrane"/>
    <property type="evidence" value="ECO:0007669"/>
    <property type="project" value="UniProtKB-SubCell"/>
</dbReference>
<comment type="similarity">
    <text evidence="1">Belongs to the TMEM53 family.</text>
</comment>
<dbReference type="PANTHER" id="PTHR12265:SF30">
    <property type="entry name" value="TRANSMEMBRANE PROTEIN 53"/>
    <property type="match status" value="1"/>
</dbReference>
<dbReference type="AlphaFoldDB" id="A0A158QXN3"/>
<dbReference type="Pfam" id="PF05705">
    <property type="entry name" value="DUF829"/>
    <property type="match status" value="1"/>
</dbReference>
<evidence type="ECO:0000256" key="5">
    <source>
        <dbReference type="ARBA" id="ARBA00023242"/>
    </source>
</evidence>
<dbReference type="WBParaSite" id="NBR_0000710801-mRNA-1">
    <property type="protein sequence ID" value="NBR_0000710801-mRNA-1"/>
    <property type="gene ID" value="NBR_0000710801"/>
</dbReference>
<evidence type="ECO:0000256" key="4">
    <source>
        <dbReference type="ARBA" id="ARBA00023136"/>
    </source>
</evidence>
<keyword evidence="8" id="KW-1185">Reference proteome</keyword>
<dbReference type="InterPro" id="IPR029058">
    <property type="entry name" value="AB_hydrolase_fold"/>
</dbReference>
<name>A0A158QXN3_NIPBR</name>
<keyword evidence="3" id="KW-1133">Transmembrane helix</keyword>
<evidence type="ECO:0000256" key="3">
    <source>
        <dbReference type="ARBA" id="ARBA00022989"/>
    </source>
</evidence>
<evidence type="ECO:0000256" key="2">
    <source>
        <dbReference type="ARBA" id="ARBA00022692"/>
    </source>
</evidence>
<evidence type="ECO:0000313" key="7">
    <source>
        <dbReference type="EMBL" id="VDL70698.1"/>
    </source>
</evidence>
<accession>A0A158QXN3</accession>
<protein>
    <submittedName>
        <fullName evidence="9">Transmembrane protein 53 (inferred by orthology to a human protein)</fullName>
    </submittedName>
</protein>
<evidence type="ECO:0000256" key="1">
    <source>
        <dbReference type="ARBA" id="ARBA00007387"/>
    </source>
</evidence>
<dbReference type="PANTHER" id="PTHR12265">
    <property type="entry name" value="TRANSMEMBRANE PROTEIN 53"/>
    <property type="match status" value="1"/>
</dbReference>
<keyword evidence="4" id="KW-0472">Membrane</keyword>
<reference evidence="7 8" key="2">
    <citation type="submission" date="2018-11" db="EMBL/GenBank/DDBJ databases">
        <authorList>
            <consortium name="Pathogen Informatics"/>
        </authorList>
    </citation>
    <scope>NUCLEOTIDE SEQUENCE [LARGE SCALE GENOMIC DNA]</scope>
</reference>
<evidence type="ECO:0000256" key="6">
    <source>
        <dbReference type="ARBA" id="ARBA00034303"/>
    </source>
</evidence>
<evidence type="ECO:0000313" key="8">
    <source>
        <dbReference type="Proteomes" id="UP000271162"/>
    </source>
</evidence>
<keyword evidence="2" id="KW-0812">Transmembrane</keyword>
<reference evidence="9" key="1">
    <citation type="submission" date="2016-04" db="UniProtKB">
        <authorList>
            <consortium name="WormBaseParasite"/>
        </authorList>
    </citation>
    <scope>IDENTIFICATION</scope>
</reference>
<organism evidence="9">
    <name type="scientific">Nippostrongylus brasiliensis</name>
    <name type="common">Rat hookworm</name>
    <dbReference type="NCBI Taxonomy" id="27835"/>
    <lineage>
        <taxon>Eukaryota</taxon>
        <taxon>Metazoa</taxon>
        <taxon>Ecdysozoa</taxon>
        <taxon>Nematoda</taxon>
        <taxon>Chromadorea</taxon>
        <taxon>Rhabditida</taxon>
        <taxon>Rhabditina</taxon>
        <taxon>Rhabditomorpha</taxon>
        <taxon>Strongyloidea</taxon>
        <taxon>Heligmosomidae</taxon>
        <taxon>Nippostrongylus</taxon>
    </lineage>
</organism>
<gene>
    <name evidence="7" type="ORF">NBR_LOCUS7109</name>
</gene>
<dbReference type="InterPro" id="IPR008547">
    <property type="entry name" value="DUF829_TMEM53"/>
</dbReference>